<protein>
    <submittedName>
        <fullName evidence="4">DeoR/GlpR transcriptional regulator</fullName>
    </submittedName>
</protein>
<dbReference type="PANTHER" id="PTHR30363">
    <property type="entry name" value="HTH-TYPE TRANSCRIPTIONAL REGULATOR SRLR-RELATED"/>
    <property type="match status" value="1"/>
</dbReference>
<dbReference type="InterPro" id="IPR001034">
    <property type="entry name" value="DeoR_HTH"/>
</dbReference>
<dbReference type="SMART" id="SM01134">
    <property type="entry name" value="DeoRC"/>
    <property type="match status" value="1"/>
</dbReference>
<dbReference type="Gene3D" id="1.10.10.10">
    <property type="entry name" value="Winged helix-like DNA-binding domain superfamily/Winged helix DNA-binding domain"/>
    <property type="match status" value="1"/>
</dbReference>
<dbReference type="Pfam" id="PF00455">
    <property type="entry name" value="DeoRC"/>
    <property type="match status" value="1"/>
</dbReference>
<sequence>MNARHLEIIHLVNEHKRLTVSELAVHTGVSEVTIRSDLSYLEQQEHLTRVHGGAISIQTDDVNERLTIHFDVKQRLVAHAADLVLPGETVLIEGGSANALLAQALAQRGDVSIITPSAYIAHSLKNDHVDVILLGGVYQSQSESLVGPLTKLCIEHINFSTAFIGVDGFHQDSGFTSRDMMRADVVHTILKKKQRNIILTDASKFGKICPTTLGTIDDFAAVITNQGITESDLAWLKKQNIQLVLV</sequence>
<dbReference type="NCBIfam" id="NF040887">
    <property type="entry name" value="trans_reg_YciT"/>
    <property type="match status" value="1"/>
</dbReference>
<dbReference type="InterPro" id="IPR050313">
    <property type="entry name" value="Carb_Metab_HTH_regulators"/>
</dbReference>
<keyword evidence="1" id="KW-0805">Transcription regulation</keyword>
<evidence type="ECO:0000313" key="4">
    <source>
        <dbReference type="EMBL" id="MBU2711003.1"/>
    </source>
</evidence>
<organism evidence="4 5">
    <name type="scientific">Zooshikella harenae</name>
    <dbReference type="NCBI Taxonomy" id="2827238"/>
    <lineage>
        <taxon>Bacteria</taxon>
        <taxon>Pseudomonadati</taxon>
        <taxon>Pseudomonadota</taxon>
        <taxon>Gammaproteobacteria</taxon>
        <taxon>Oceanospirillales</taxon>
        <taxon>Zooshikellaceae</taxon>
        <taxon>Zooshikella</taxon>
    </lineage>
</organism>
<dbReference type="PANTHER" id="PTHR30363:SF59">
    <property type="entry name" value="DEOR FAMILY REGULATORY PROTEIN"/>
    <property type="match status" value="1"/>
</dbReference>
<gene>
    <name evidence="4" type="ORF">KCG35_08025</name>
</gene>
<evidence type="ECO:0000256" key="1">
    <source>
        <dbReference type="ARBA" id="ARBA00023015"/>
    </source>
</evidence>
<evidence type="ECO:0000313" key="5">
    <source>
        <dbReference type="Proteomes" id="UP000690515"/>
    </source>
</evidence>
<evidence type="ECO:0000256" key="2">
    <source>
        <dbReference type="ARBA" id="ARBA00023163"/>
    </source>
</evidence>
<dbReference type="PROSITE" id="PS51000">
    <property type="entry name" value="HTH_DEOR_2"/>
    <property type="match status" value="1"/>
</dbReference>
<evidence type="ECO:0000259" key="3">
    <source>
        <dbReference type="PROSITE" id="PS51000"/>
    </source>
</evidence>
<dbReference type="InterPro" id="IPR036388">
    <property type="entry name" value="WH-like_DNA-bd_sf"/>
</dbReference>
<dbReference type="SMART" id="SM00420">
    <property type="entry name" value="HTH_DEOR"/>
    <property type="match status" value="1"/>
</dbReference>
<keyword evidence="2" id="KW-0804">Transcription</keyword>
<dbReference type="InterPro" id="IPR014036">
    <property type="entry name" value="DeoR-like_C"/>
</dbReference>
<dbReference type="InterPro" id="IPR036390">
    <property type="entry name" value="WH_DNA-bd_sf"/>
</dbReference>
<dbReference type="EMBL" id="JAGSOY010000013">
    <property type="protein sequence ID" value="MBU2711003.1"/>
    <property type="molecule type" value="Genomic_DNA"/>
</dbReference>
<dbReference type="SUPFAM" id="SSF46785">
    <property type="entry name" value="Winged helix' DNA-binding domain"/>
    <property type="match status" value="1"/>
</dbReference>
<proteinExistence type="predicted"/>
<accession>A0ABS5ZB62</accession>
<dbReference type="Gene3D" id="3.40.50.1360">
    <property type="match status" value="1"/>
</dbReference>
<comment type="caution">
    <text evidence="4">The sequence shown here is derived from an EMBL/GenBank/DDBJ whole genome shotgun (WGS) entry which is preliminary data.</text>
</comment>
<dbReference type="InterPro" id="IPR037171">
    <property type="entry name" value="NagB/RpiA_transferase-like"/>
</dbReference>
<feature type="domain" description="HTH deoR-type" evidence="3">
    <location>
        <begin position="1"/>
        <end position="56"/>
    </location>
</feature>
<dbReference type="Pfam" id="PF08220">
    <property type="entry name" value="HTH_DeoR"/>
    <property type="match status" value="1"/>
</dbReference>
<dbReference type="PRINTS" id="PR00037">
    <property type="entry name" value="HTHLACR"/>
</dbReference>
<reference evidence="4 5" key="1">
    <citation type="submission" date="2021-04" db="EMBL/GenBank/DDBJ databases">
        <authorList>
            <person name="Pira H."/>
            <person name="Risdian C."/>
            <person name="Wink J."/>
        </authorList>
    </citation>
    <scope>NUCLEOTIDE SEQUENCE [LARGE SCALE GENOMIC DNA]</scope>
    <source>
        <strain evidence="4 5">WH53</strain>
    </source>
</reference>
<dbReference type="SUPFAM" id="SSF100950">
    <property type="entry name" value="NagB/RpiA/CoA transferase-like"/>
    <property type="match status" value="1"/>
</dbReference>
<dbReference type="RefSeq" id="WP_215819166.1">
    <property type="nucleotide sequence ID" value="NZ_JAGSOY010000013.1"/>
</dbReference>
<name>A0ABS5ZB62_9GAMM</name>
<keyword evidence="5" id="KW-1185">Reference proteome</keyword>
<dbReference type="Proteomes" id="UP000690515">
    <property type="component" value="Unassembled WGS sequence"/>
</dbReference>